<dbReference type="EMBL" id="JAUEDM010000006">
    <property type="protein sequence ID" value="KAK3314452.1"/>
    <property type="molecule type" value="Genomic_DNA"/>
</dbReference>
<dbReference type="Pfam" id="PF13489">
    <property type="entry name" value="Methyltransf_23"/>
    <property type="match status" value="1"/>
</dbReference>
<dbReference type="PANTHER" id="PTHR43591">
    <property type="entry name" value="METHYLTRANSFERASE"/>
    <property type="match status" value="1"/>
</dbReference>
<comment type="caution">
    <text evidence="3">The sequence shown here is derived from an EMBL/GenBank/DDBJ whole genome shotgun (WGS) entry which is preliminary data.</text>
</comment>
<dbReference type="Gene3D" id="3.40.50.150">
    <property type="entry name" value="Vaccinia Virus protein VP39"/>
    <property type="match status" value="1"/>
</dbReference>
<evidence type="ECO:0000256" key="1">
    <source>
        <dbReference type="ARBA" id="ARBA00038158"/>
    </source>
</evidence>
<organism evidence="3 4">
    <name type="scientific">Apodospora peruviana</name>
    <dbReference type="NCBI Taxonomy" id="516989"/>
    <lineage>
        <taxon>Eukaryota</taxon>
        <taxon>Fungi</taxon>
        <taxon>Dikarya</taxon>
        <taxon>Ascomycota</taxon>
        <taxon>Pezizomycotina</taxon>
        <taxon>Sordariomycetes</taxon>
        <taxon>Sordariomycetidae</taxon>
        <taxon>Sordariales</taxon>
        <taxon>Lasiosphaeriaceae</taxon>
        <taxon>Apodospora</taxon>
    </lineage>
</organism>
<reference evidence="3" key="2">
    <citation type="submission" date="2023-06" db="EMBL/GenBank/DDBJ databases">
        <authorList>
            <consortium name="Lawrence Berkeley National Laboratory"/>
            <person name="Haridas S."/>
            <person name="Hensen N."/>
            <person name="Bonometti L."/>
            <person name="Westerberg I."/>
            <person name="Brannstrom I.O."/>
            <person name="Guillou S."/>
            <person name="Cros-Aarteil S."/>
            <person name="Calhoun S."/>
            <person name="Kuo A."/>
            <person name="Mondo S."/>
            <person name="Pangilinan J."/>
            <person name="Riley R."/>
            <person name="Labutti K."/>
            <person name="Andreopoulos B."/>
            <person name="Lipzen A."/>
            <person name="Chen C."/>
            <person name="Yanf M."/>
            <person name="Daum C."/>
            <person name="Ng V."/>
            <person name="Clum A."/>
            <person name="Steindorff A."/>
            <person name="Ohm R."/>
            <person name="Martin F."/>
            <person name="Silar P."/>
            <person name="Natvig D."/>
            <person name="Lalanne C."/>
            <person name="Gautier V."/>
            <person name="Ament-Velasquez S.L."/>
            <person name="Kruys A."/>
            <person name="Hutchinson M.I."/>
            <person name="Powell A.J."/>
            <person name="Barry K."/>
            <person name="Miller A.N."/>
            <person name="Grigoriev I.V."/>
            <person name="Debuchy R."/>
            <person name="Gladieux P."/>
            <person name="Thoren M.H."/>
            <person name="Johannesson H."/>
        </authorList>
    </citation>
    <scope>NUCLEOTIDE SEQUENCE</scope>
    <source>
        <strain evidence="3">CBS 118394</strain>
    </source>
</reference>
<gene>
    <name evidence="3" type="ORF">B0H66DRAFT_313393</name>
</gene>
<dbReference type="GO" id="GO:0032259">
    <property type="term" value="P:methylation"/>
    <property type="evidence" value="ECO:0007669"/>
    <property type="project" value="UniProtKB-KW"/>
</dbReference>
<dbReference type="GO" id="GO:0008168">
    <property type="term" value="F:methyltransferase activity"/>
    <property type="evidence" value="ECO:0007669"/>
    <property type="project" value="UniProtKB-KW"/>
</dbReference>
<name>A0AAE0HWZ2_9PEZI</name>
<dbReference type="CDD" id="cd02440">
    <property type="entry name" value="AdoMet_MTases"/>
    <property type="match status" value="1"/>
</dbReference>
<comment type="similarity">
    <text evidence="1">Belongs to the methyltransferase superfamily. LaeA methyltransferase family.</text>
</comment>
<feature type="compositionally biased region" description="Low complexity" evidence="2">
    <location>
        <begin position="1"/>
        <end position="38"/>
    </location>
</feature>
<evidence type="ECO:0000313" key="3">
    <source>
        <dbReference type="EMBL" id="KAK3314452.1"/>
    </source>
</evidence>
<reference evidence="3" key="1">
    <citation type="journal article" date="2023" name="Mol. Phylogenet. Evol.">
        <title>Genome-scale phylogeny and comparative genomics of the fungal order Sordariales.</title>
        <authorList>
            <person name="Hensen N."/>
            <person name="Bonometti L."/>
            <person name="Westerberg I."/>
            <person name="Brannstrom I.O."/>
            <person name="Guillou S."/>
            <person name="Cros-Aarteil S."/>
            <person name="Calhoun S."/>
            <person name="Haridas S."/>
            <person name="Kuo A."/>
            <person name="Mondo S."/>
            <person name="Pangilinan J."/>
            <person name="Riley R."/>
            <person name="LaButti K."/>
            <person name="Andreopoulos B."/>
            <person name="Lipzen A."/>
            <person name="Chen C."/>
            <person name="Yan M."/>
            <person name="Daum C."/>
            <person name="Ng V."/>
            <person name="Clum A."/>
            <person name="Steindorff A."/>
            <person name="Ohm R.A."/>
            <person name="Martin F."/>
            <person name="Silar P."/>
            <person name="Natvig D.O."/>
            <person name="Lalanne C."/>
            <person name="Gautier V."/>
            <person name="Ament-Velasquez S.L."/>
            <person name="Kruys A."/>
            <person name="Hutchinson M.I."/>
            <person name="Powell A.J."/>
            <person name="Barry K."/>
            <person name="Miller A.N."/>
            <person name="Grigoriev I.V."/>
            <person name="Debuchy R."/>
            <person name="Gladieux P."/>
            <person name="Hiltunen Thoren M."/>
            <person name="Johannesson H."/>
        </authorList>
    </citation>
    <scope>NUCLEOTIDE SEQUENCE</scope>
    <source>
        <strain evidence="3">CBS 118394</strain>
    </source>
</reference>
<sequence length="370" mass="41041">MADSAPSPSAAAASSSASAPATTEFTPASPAAAAAASPDPAPGIAVDPRFHHDEDDADSALGDENALSTTSINSTIFEYRNLHGRTYHNFGGGEKAEYWAPNDDTQNEQLDINHHLLSLTLGNKLYLAPLSNPKKVLDIGTGTGIWAIDFADEFPDAAVTGIDLSPIQPSWVPPNCSFELDDASKEWTYPDNTFDYIHIRYMIGSFKDWQSVYREAYRCLKPGGWLEHFECSSSVLCDDGSIPEDSIFSEWKRVFHEAGEKLGQTFEVIDDDRYVGWMKEAGFKDVQSRTFKTPVGSWPADKTMKEIGQFNRLGLEMGIEGFGLYVLTHIMGWSYEEVQVFMAKVRAGLRNKKWHAYCVWGAAWTQKPLE</sequence>
<dbReference type="AlphaFoldDB" id="A0AAE0HWZ2"/>
<dbReference type="Proteomes" id="UP001283341">
    <property type="component" value="Unassembled WGS sequence"/>
</dbReference>
<keyword evidence="3" id="KW-0489">Methyltransferase</keyword>
<evidence type="ECO:0000256" key="2">
    <source>
        <dbReference type="SAM" id="MobiDB-lite"/>
    </source>
</evidence>
<feature type="region of interest" description="Disordered" evidence="2">
    <location>
        <begin position="1"/>
        <end position="65"/>
    </location>
</feature>
<evidence type="ECO:0000313" key="4">
    <source>
        <dbReference type="Proteomes" id="UP001283341"/>
    </source>
</evidence>
<dbReference type="InterPro" id="IPR029063">
    <property type="entry name" value="SAM-dependent_MTases_sf"/>
</dbReference>
<keyword evidence="3" id="KW-0808">Transferase</keyword>
<proteinExistence type="inferred from homology"/>
<protein>
    <submittedName>
        <fullName evidence="3">S-adenosyl-L-methionine-dependent methyltransferase</fullName>
    </submittedName>
</protein>
<dbReference type="PANTHER" id="PTHR43591:SF10">
    <property type="entry name" value="ABC TRANSMEMBRANE TYPE-1 DOMAIN-CONTAINING PROTEIN-RELATED"/>
    <property type="match status" value="1"/>
</dbReference>
<accession>A0AAE0HWZ2</accession>
<keyword evidence="4" id="KW-1185">Reference proteome</keyword>
<dbReference type="SUPFAM" id="SSF53335">
    <property type="entry name" value="S-adenosyl-L-methionine-dependent methyltransferases"/>
    <property type="match status" value="1"/>
</dbReference>